<evidence type="ECO:0000313" key="2">
    <source>
        <dbReference type="Proteomes" id="UP001149090"/>
    </source>
</evidence>
<accession>A0A9Q0R9E0</accession>
<dbReference type="Proteomes" id="UP001149090">
    <property type="component" value="Unassembled WGS sequence"/>
</dbReference>
<sequence length="260" mass="30918">MLKINKEFDIIDQSNKIFNLTYNYKSGAYNYFEDDLDHKISLEIFYDLLKQSKKMGNQITEETSLEDIMKYIIMLHDKHLMILPRLYSVNQTAGNKVSRDISKSVFDLEEDDYMNFLSEIIKNIFNEDNKESLLYVSLALLRPISKIKKEYLDNDYFVKVFVSYIWYNIKWFGNHTLNMCDFVDKITKYINSITRPKYFIKSCLNDKGYVCGRVVERLHDKCEIRKKQGSRIIIFDTVSSYDNSIRNESMEEVCKSKDLK</sequence>
<reference evidence="1" key="1">
    <citation type="submission" date="2022-10" db="EMBL/GenBank/DDBJ databases">
        <title>Novel sulphate-reducing endosymbionts in the free-living metamonad Anaeramoeba.</title>
        <authorList>
            <person name="Jerlstrom-Hultqvist J."/>
            <person name="Cepicka I."/>
            <person name="Gallot-Lavallee L."/>
            <person name="Salas-Leiva D."/>
            <person name="Curtis B.A."/>
            <person name="Zahonova K."/>
            <person name="Pipaliya S."/>
            <person name="Dacks J."/>
            <person name="Roger A.J."/>
        </authorList>
    </citation>
    <scope>NUCLEOTIDE SEQUENCE</scope>
    <source>
        <strain evidence="1">BMAN</strain>
    </source>
</reference>
<dbReference type="AlphaFoldDB" id="A0A9Q0R9E0"/>
<name>A0A9Q0R9E0_ANAIG</name>
<proteinExistence type="predicted"/>
<evidence type="ECO:0000313" key="1">
    <source>
        <dbReference type="EMBL" id="KAJ5071771.1"/>
    </source>
</evidence>
<gene>
    <name evidence="1" type="ORF">M0811_09931</name>
</gene>
<protein>
    <submittedName>
        <fullName evidence="1">Uncharacterized protein</fullName>
    </submittedName>
</protein>
<dbReference type="EMBL" id="JAPDFW010000085">
    <property type="protein sequence ID" value="KAJ5071771.1"/>
    <property type="molecule type" value="Genomic_DNA"/>
</dbReference>
<organism evidence="1 2">
    <name type="scientific">Anaeramoeba ignava</name>
    <name type="common">Anaerobic marine amoeba</name>
    <dbReference type="NCBI Taxonomy" id="1746090"/>
    <lineage>
        <taxon>Eukaryota</taxon>
        <taxon>Metamonada</taxon>
        <taxon>Anaeramoebidae</taxon>
        <taxon>Anaeramoeba</taxon>
    </lineage>
</organism>
<comment type="caution">
    <text evidence="1">The sequence shown here is derived from an EMBL/GenBank/DDBJ whole genome shotgun (WGS) entry which is preliminary data.</text>
</comment>
<keyword evidence="2" id="KW-1185">Reference proteome</keyword>